<dbReference type="EMBL" id="JAMZFV010000019">
    <property type="protein sequence ID" value="MCP1110872.1"/>
    <property type="molecule type" value="Genomic_DNA"/>
</dbReference>
<accession>A0ABT1EJJ3</accession>
<evidence type="ECO:0000313" key="3">
    <source>
        <dbReference type="Proteomes" id="UP001523565"/>
    </source>
</evidence>
<feature type="domain" description="Helix-turn-helix" evidence="1">
    <location>
        <begin position="26"/>
        <end position="73"/>
    </location>
</feature>
<proteinExistence type="predicted"/>
<evidence type="ECO:0000313" key="2">
    <source>
        <dbReference type="EMBL" id="MCP1110872.1"/>
    </source>
</evidence>
<comment type="caution">
    <text evidence="2">The sequence shown here is derived from an EMBL/GenBank/DDBJ whole genome shotgun (WGS) entry which is preliminary data.</text>
</comment>
<evidence type="ECO:0000259" key="1">
    <source>
        <dbReference type="Pfam" id="PF12728"/>
    </source>
</evidence>
<protein>
    <submittedName>
        <fullName evidence="2">Helix-turn-helix domain-containing protein</fullName>
    </submittedName>
</protein>
<keyword evidence="3" id="KW-1185">Reference proteome</keyword>
<gene>
    <name evidence="2" type="ORF">NK118_11480</name>
</gene>
<organism evidence="2 3">
    <name type="scientific">Ohessyouella blattaphilus</name>
    <dbReference type="NCBI Taxonomy" id="2949333"/>
    <lineage>
        <taxon>Bacteria</taxon>
        <taxon>Bacillati</taxon>
        <taxon>Bacillota</taxon>
        <taxon>Clostridia</taxon>
        <taxon>Lachnospirales</taxon>
        <taxon>Lachnospiraceae</taxon>
        <taxon>Ohessyouella</taxon>
    </lineage>
</organism>
<reference evidence="2 3" key="1">
    <citation type="journal article" date="2022" name="Genome Biol. Evol.">
        <title>Host diet, physiology and behaviors set the stage for Lachnospiraceae cladogenesis.</title>
        <authorList>
            <person name="Vera-Ponce De Leon A."/>
            <person name="Schneider M."/>
            <person name="Jahnes B.C."/>
            <person name="Sadowski V."/>
            <person name="Camuy-Velez L.A."/>
            <person name="Duan J."/>
            <person name="Sabree Z.L."/>
        </authorList>
    </citation>
    <scope>NUCLEOTIDE SEQUENCE [LARGE SCALE GENOMIC DNA]</scope>
    <source>
        <strain evidence="2 3">PAL227</strain>
    </source>
</reference>
<sequence length="75" mass="8774">MYDEIIKKLNAQKDAQVMPMYEKRTYTVDEIQDILGISQPTAYSLIKQNLFHSIKVGRHIRIAKRSFDSWLEGSD</sequence>
<dbReference type="InterPro" id="IPR041657">
    <property type="entry name" value="HTH_17"/>
</dbReference>
<name>A0ABT1EJJ3_9FIRM</name>
<dbReference type="RefSeq" id="WP_262069753.1">
    <property type="nucleotide sequence ID" value="NZ_JBNYWW010000008.1"/>
</dbReference>
<dbReference type="InterPro" id="IPR010093">
    <property type="entry name" value="SinI_DNA-bd"/>
</dbReference>
<dbReference type="Proteomes" id="UP001523565">
    <property type="component" value="Unassembled WGS sequence"/>
</dbReference>
<dbReference type="Pfam" id="PF12728">
    <property type="entry name" value="HTH_17"/>
    <property type="match status" value="1"/>
</dbReference>
<dbReference type="NCBIfam" id="TIGR01764">
    <property type="entry name" value="excise"/>
    <property type="match status" value="1"/>
</dbReference>